<organism evidence="16 17">
    <name type="scientific">Candidatus Zymogenus saltonus</name>
    <dbReference type="NCBI Taxonomy" id="2844893"/>
    <lineage>
        <taxon>Bacteria</taxon>
        <taxon>Deltaproteobacteria</taxon>
        <taxon>Candidatus Zymogenia</taxon>
        <taxon>Candidatus Zymogeniales</taxon>
        <taxon>Candidatus Zymogenaceae</taxon>
        <taxon>Candidatus Zymogenus</taxon>
    </lineage>
</organism>
<evidence type="ECO:0000259" key="13">
    <source>
        <dbReference type="PROSITE" id="PS50926"/>
    </source>
</evidence>
<dbReference type="AlphaFoldDB" id="A0A9D8PPY4"/>
<feature type="binding site" evidence="12">
    <location>
        <position position="62"/>
    </location>
    <ligand>
        <name>[4Fe-4S] cluster</name>
        <dbReference type="ChEBI" id="CHEBI:49883"/>
        <label>1</label>
    </ligand>
</feature>
<keyword evidence="12" id="KW-0963">Cytoplasm</keyword>
<dbReference type="FunFam" id="3.80.30.20:FF:000001">
    <property type="entry name" value="tRNA-2-methylthio-N(6)-dimethylallyladenosine synthase 2"/>
    <property type="match status" value="1"/>
</dbReference>
<dbReference type="PROSITE" id="PS51449">
    <property type="entry name" value="MTTASE_N"/>
    <property type="match status" value="1"/>
</dbReference>
<sequence length="454" mass="51167">MSADDLHKWGKTERGPRSVYFRTFGCQMNVHDSERMRGLLSRDGITAVDSPHDADIIIINTCSVREKPEEKTYSEIGRYRRLKEKKEGLVIGVTGCVAQQKGEEIVRRFPYVDLVLGTKNVGAISNIISEIVSGKKPIVKTEFHDNNCIEPFEPFPRDPDNYTAFVTVIQGCNNFCSYCIVPYVRGREMSRPSTDITDEIKSLIDTGIVEITLLGQNVNSYSDPKNGLRFPELIRKISKIDGIYRIRFVTSHPKDMSDDLISCFKEIETLSSHIHLPVQSGSNKIIKMMNRGYTVEDYIDKIERLRSVRSDLAVTTDIIVGFPGEDVSDFEGTLSVMEKVEFDNAFSFKYSERPGTAAARLEDDVSPNEKSRRLEVVQDLQKRLTMKSNLKNIDSIYDVLATGLSIKDPEEITGRSDQNKIVNFKGTESAIGSVVPVKIKKAFNNSLWGEVIQP</sequence>
<dbReference type="EC" id="2.8.4.3" evidence="8 12"/>
<feature type="binding site" evidence="12">
    <location>
        <position position="172"/>
    </location>
    <ligand>
        <name>[4Fe-4S] cluster</name>
        <dbReference type="ChEBI" id="CHEBI:49883"/>
        <label>2</label>
        <note>4Fe-4S-S-AdoMet</note>
    </ligand>
</feature>
<keyword evidence="4 12" id="KW-0949">S-adenosyl-L-methionine</keyword>
<dbReference type="GO" id="GO:0046872">
    <property type="term" value="F:metal ion binding"/>
    <property type="evidence" value="ECO:0007669"/>
    <property type="project" value="UniProtKB-KW"/>
</dbReference>
<evidence type="ECO:0000256" key="12">
    <source>
        <dbReference type="HAMAP-Rule" id="MF_01864"/>
    </source>
</evidence>
<keyword evidence="7 12" id="KW-0411">Iron-sulfur</keyword>
<accession>A0A9D8PPY4</accession>
<evidence type="ECO:0000313" key="16">
    <source>
        <dbReference type="EMBL" id="MBN1573813.1"/>
    </source>
</evidence>
<keyword evidence="2 12" id="KW-0004">4Fe-4S</keyword>
<comment type="cofactor">
    <cofactor evidence="12">
        <name>[4Fe-4S] cluster</name>
        <dbReference type="ChEBI" id="CHEBI:49883"/>
    </cofactor>
    <text evidence="12">Binds 2 [4Fe-4S] clusters. One cluster is coordinated with 3 cysteines and an exchangeable S-adenosyl-L-methionine.</text>
</comment>
<protein>
    <recommendedName>
        <fullName evidence="9 12">tRNA-2-methylthio-N(6)-dimethylallyladenosine synthase</fullName>
        <ecNumber evidence="8 12">2.8.4.3</ecNumber>
    </recommendedName>
    <alternativeName>
        <fullName evidence="11 12">(Dimethylallyl)adenosine tRNA methylthiotransferase MiaB</fullName>
    </alternativeName>
    <alternativeName>
        <fullName evidence="10 12">tRNA-i(6)A37 methylthiotransferase</fullName>
    </alternativeName>
</protein>
<dbReference type="NCBIfam" id="TIGR00089">
    <property type="entry name" value="MiaB/RimO family radical SAM methylthiotransferase"/>
    <property type="match status" value="1"/>
</dbReference>
<dbReference type="PANTHER" id="PTHR43020">
    <property type="entry name" value="CDK5 REGULATORY SUBUNIT-ASSOCIATED PROTEIN 1"/>
    <property type="match status" value="1"/>
</dbReference>
<gene>
    <name evidence="12 16" type="primary">miaB</name>
    <name evidence="16" type="ORF">JW984_11510</name>
</gene>
<evidence type="ECO:0000259" key="14">
    <source>
        <dbReference type="PROSITE" id="PS51449"/>
    </source>
</evidence>
<dbReference type="InterPro" id="IPR007197">
    <property type="entry name" value="rSAM"/>
</dbReference>
<dbReference type="InterPro" id="IPR002792">
    <property type="entry name" value="TRAM_dom"/>
</dbReference>
<keyword evidence="6 12" id="KW-0408">Iron</keyword>
<evidence type="ECO:0000256" key="8">
    <source>
        <dbReference type="ARBA" id="ARBA00033765"/>
    </source>
</evidence>
<dbReference type="InterPro" id="IPR038135">
    <property type="entry name" value="Methylthiotransferase_N_sf"/>
</dbReference>
<evidence type="ECO:0000256" key="10">
    <source>
        <dbReference type="ARBA" id="ARBA00080698"/>
    </source>
</evidence>
<dbReference type="GO" id="GO:0035597">
    <property type="term" value="F:tRNA-2-methylthio-N(6)-dimethylallyladenosine(37) synthase activity"/>
    <property type="evidence" value="ECO:0007669"/>
    <property type="project" value="UniProtKB-EC"/>
</dbReference>
<keyword evidence="12" id="KW-0819">tRNA processing</keyword>
<dbReference type="Pfam" id="PF00919">
    <property type="entry name" value="UPF0004"/>
    <property type="match status" value="1"/>
</dbReference>
<dbReference type="HAMAP" id="MF_01864">
    <property type="entry name" value="tRNA_metthiotr_MiaB"/>
    <property type="match status" value="1"/>
</dbReference>
<dbReference type="Pfam" id="PF01938">
    <property type="entry name" value="TRAM"/>
    <property type="match status" value="1"/>
</dbReference>
<dbReference type="SFLD" id="SFLDG01061">
    <property type="entry name" value="methylthiotransferase"/>
    <property type="match status" value="1"/>
</dbReference>
<dbReference type="PROSITE" id="PS51918">
    <property type="entry name" value="RADICAL_SAM"/>
    <property type="match status" value="1"/>
</dbReference>
<comment type="function">
    <text evidence="1 12">Catalyzes the methylthiolation of N6-(dimethylallyl)adenosine (i(6)A), leading to the formation of 2-methylthio-N6-(dimethylallyl)adenosine (ms(2)i(6)A) at position 37 in tRNAs that read codons beginning with uridine.</text>
</comment>
<keyword evidence="3 12" id="KW-0808">Transferase</keyword>
<dbReference type="PROSITE" id="PS01278">
    <property type="entry name" value="MTTASE_RADICAL"/>
    <property type="match status" value="1"/>
</dbReference>
<dbReference type="SUPFAM" id="SSF102114">
    <property type="entry name" value="Radical SAM enzymes"/>
    <property type="match status" value="1"/>
</dbReference>
<feature type="binding site" evidence="12">
    <location>
        <position position="179"/>
    </location>
    <ligand>
        <name>[4Fe-4S] cluster</name>
        <dbReference type="ChEBI" id="CHEBI:49883"/>
        <label>2</label>
        <note>4Fe-4S-S-AdoMet</note>
    </ligand>
</feature>
<dbReference type="EMBL" id="JAFGIX010000057">
    <property type="protein sequence ID" value="MBN1573813.1"/>
    <property type="molecule type" value="Genomic_DNA"/>
</dbReference>
<reference evidence="16" key="2">
    <citation type="submission" date="2021-01" db="EMBL/GenBank/DDBJ databases">
        <authorList>
            <person name="Hahn C.R."/>
            <person name="Youssef N.H."/>
            <person name="Elshahed M."/>
        </authorList>
    </citation>
    <scope>NUCLEOTIDE SEQUENCE</scope>
    <source>
        <strain evidence="16">Zod_Metabat.24</strain>
    </source>
</reference>
<evidence type="ECO:0000256" key="11">
    <source>
        <dbReference type="ARBA" id="ARBA00081141"/>
    </source>
</evidence>
<keyword evidence="5 12" id="KW-0479">Metal-binding</keyword>
<evidence type="ECO:0000256" key="6">
    <source>
        <dbReference type="ARBA" id="ARBA00023004"/>
    </source>
</evidence>
<feature type="domain" description="Radical SAM core" evidence="15">
    <location>
        <begin position="158"/>
        <end position="387"/>
    </location>
</feature>
<dbReference type="GO" id="GO:0005829">
    <property type="term" value="C:cytosol"/>
    <property type="evidence" value="ECO:0007669"/>
    <property type="project" value="TreeGrafter"/>
</dbReference>
<dbReference type="InterPro" id="IPR005839">
    <property type="entry name" value="Methylthiotransferase"/>
</dbReference>
<evidence type="ECO:0000313" key="17">
    <source>
        <dbReference type="Proteomes" id="UP000809273"/>
    </source>
</evidence>
<dbReference type="InterPro" id="IPR006463">
    <property type="entry name" value="MiaB_methiolase"/>
</dbReference>
<evidence type="ECO:0000256" key="4">
    <source>
        <dbReference type="ARBA" id="ARBA00022691"/>
    </source>
</evidence>
<comment type="catalytic activity">
    <reaction evidence="12">
        <text>N(6)-dimethylallyladenosine(37) in tRNA + (sulfur carrier)-SH + AH2 + 2 S-adenosyl-L-methionine = 2-methylsulfanyl-N(6)-dimethylallyladenosine(37) in tRNA + (sulfur carrier)-H + 5'-deoxyadenosine + L-methionine + A + S-adenosyl-L-homocysteine + 2 H(+)</text>
        <dbReference type="Rhea" id="RHEA:37067"/>
        <dbReference type="Rhea" id="RHEA-COMP:10375"/>
        <dbReference type="Rhea" id="RHEA-COMP:10376"/>
        <dbReference type="Rhea" id="RHEA-COMP:14737"/>
        <dbReference type="Rhea" id="RHEA-COMP:14739"/>
        <dbReference type="ChEBI" id="CHEBI:13193"/>
        <dbReference type="ChEBI" id="CHEBI:15378"/>
        <dbReference type="ChEBI" id="CHEBI:17319"/>
        <dbReference type="ChEBI" id="CHEBI:17499"/>
        <dbReference type="ChEBI" id="CHEBI:29917"/>
        <dbReference type="ChEBI" id="CHEBI:57844"/>
        <dbReference type="ChEBI" id="CHEBI:57856"/>
        <dbReference type="ChEBI" id="CHEBI:59789"/>
        <dbReference type="ChEBI" id="CHEBI:64428"/>
        <dbReference type="ChEBI" id="CHEBI:74415"/>
        <dbReference type="ChEBI" id="CHEBI:74417"/>
        <dbReference type="EC" id="2.8.4.3"/>
    </reaction>
</comment>
<dbReference type="SFLD" id="SFLDG01082">
    <property type="entry name" value="B12-binding_domain_containing"/>
    <property type="match status" value="1"/>
</dbReference>
<comment type="subunit">
    <text evidence="12">Monomer.</text>
</comment>
<feature type="binding site" evidence="12">
    <location>
        <position position="26"/>
    </location>
    <ligand>
        <name>[4Fe-4S] cluster</name>
        <dbReference type="ChEBI" id="CHEBI:49883"/>
        <label>1</label>
    </ligand>
</feature>
<comment type="similarity">
    <text evidence="12">Belongs to the methylthiotransferase family. MiaB subfamily.</text>
</comment>
<evidence type="ECO:0000259" key="15">
    <source>
        <dbReference type="PROSITE" id="PS51918"/>
    </source>
</evidence>
<evidence type="ECO:0000256" key="3">
    <source>
        <dbReference type="ARBA" id="ARBA00022679"/>
    </source>
</evidence>
<dbReference type="GO" id="GO:0051539">
    <property type="term" value="F:4 iron, 4 sulfur cluster binding"/>
    <property type="evidence" value="ECO:0007669"/>
    <property type="project" value="UniProtKB-UniRule"/>
</dbReference>
<reference evidence="16" key="1">
    <citation type="journal article" date="2021" name="Environ. Microbiol.">
        <title>Genomic characterization of three novel Desulfobacterota classes expand the metabolic and phylogenetic diversity of the phylum.</title>
        <authorList>
            <person name="Murphy C.L."/>
            <person name="Biggerstaff J."/>
            <person name="Eichhorn A."/>
            <person name="Ewing E."/>
            <person name="Shahan R."/>
            <person name="Soriano D."/>
            <person name="Stewart S."/>
            <person name="VanMol K."/>
            <person name="Walker R."/>
            <person name="Walters P."/>
            <person name="Elshahed M.S."/>
            <person name="Youssef N.H."/>
        </authorList>
    </citation>
    <scope>NUCLEOTIDE SEQUENCE</scope>
    <source>
        <strain evidence="16">Zod_Metabat.24</strain>
    </source>
</reference>
<dbReference type="PANTHER" id="PTHR43020:SF2">
    <property type="entry name" value="MITOCHONDRIAL TRNA METHYLTHIOTRANSFERASE CDK5RAP1"/>
    <property type="match status" value="1"/>
</dbReference>
<evidence type="ECO:0000256" key="1">
    <source>
        <dbReference type="ARBA" id="ARBA00003234"/>
    </source>
</evidence>
<comment type="caution">
    <text evidence="16">The sequence shown here is derived from an EMBL/GenBank/DDBJ whole genome shotgun (WGS) entry which is preliminary data.</text>
</comment>
<dbReference type="InterPro" id="IPR020612">
    <property type="entry name" value="Methylthiotransferase_CS"/>
</dbReference>
<dbReference type="FunFam" id="3.40.50.12160:FF:000003">
    <property type="entry name" value="CDK5 regulatory subunit-associated protein 1"/>
    <property type="match status" value="1"/>
</dbReference>
<dbReference type="Gene3D" id="3.40.50.12160">
    <property type="entry name" value="Methylthiotransferase, N-terminal domain"/>
    <property type="match status" value="1"/>
</dbReference>
<feature type="domain" description="TRAM" evidence="13">
    <location>
        <begin position="390"/>
        <end position="453"/>
    </location>
</feature>
<dbReference type="CDD" id="cd01335">
    <property type="entry name" value="Radical_SAM"/>
    <property type="match status" value="1"/>
</dbReference>
<dbReference type="InterPro" id="IPR058240">
    <property type="entry name" value="rSAM_sf"/>
</dbReference>
<evidence type="ECO:0000256" key="5">
    <source>
        <dbReference type="ARBA" id="ARBA00022723"/>
    </source>
</evidence>
<dbReference type="InterPro" id="IPR013848">
    <property type="entry name" value="Methylthiotransferase_N"/>
</dbReference>
<name>A0A9D8PPY4_9DELT</name>
<evidence type="ECO:0000256" key="2">
    <source>
        <dbReference type="ARBA" id="ARBA00022485"/>
    </source>
</evidence>
<evidence type="ECO:0000256" key="7">
    <source>
        <dbReference type="ARBA" id="ARBA00023014"/>
    </source>
</evidence>
<proteinExistence type="inferred from homology"/>
<dbReference type="Gene3D" id="3.80.30.20">
    <property type="entry name" value="tm_1862 like domain"/>
    <property type="match status" value="1"/>
</dbReference>
<feature type="binding site" evidence="12">
    <location>
        <position position="176"/>
    </location>
    <ligand>
        <name>[4Fe-4S] cluster</name>
        <dbReference type="ChEBI" id="CHEBI:49883"/>
        <label>2</label>
        <note>4Fe-4S-S-AdoMet</note>
    </ligand>
</feature>
<feature type="domain" description="MTTase N-terminal" evidence="14">
    <location>
        <begin position="17"/>
        <end position="133"/>
    </location>
</feature>
<evidence type="ECO:0000256" key="9">
    <source>
        <dbReference type="ARBA" id="ARBA00068570"/>
    </source>
</evidence>
<dbReference type="Proteomes" id="UP000809273">
    <property type="component" value="Unassembled WGS sequence"/>
</dbReference>
<dbReference type="NCBIfam" id="TIGR01574">
    <property type="entry name" value="miaB-methiolase"/>
    <property type="match status" value="1"/>
</dbReference>
<dbReference type="SFLD" id="SFLDF00273">
    <property type="entry name" value="(dimethylallyl)adenosine_tRNA"/>
    <property type="match status" value="1"/>
</dbReference>
<dbReference type="InterPro" id="IPR023404">
    <property type="entry name" value="rSAM_horseshoe"/>
</dbReference>
<dbReference type="SFLD" id="SFLDS00029">
    <property type="entry name" value="Radical_SAM"/>
    <property type="match status" value="1"/>
</dbReference>
<dbReference type="SMART" id="SM00729">
    <property type="entry name" value="Elp3"/>
    <property type="match status" value="1"/>
</dbReference>
<dbReference type="PROSITE" id="PS50926">
    <property type="entry name" value="TRAM"/>
    <property type="match status" value="1"/>
</dbReference>
<dbReference type="InterPro" id="IPR006638">
    <property type="entry name" value="Elp3/MiaA/NifB-like_rSAM"/>
</dbReference>
<feature type="binding site" evidence="12">
    <location>
        <position position="96"/>
    </location>
    <ligand>
        <name>[4Fe-4S] cluster</name>
        <dbReference type="ChEBI" id="CHEBI:49883"/>
        <label>1</label>
    </ligand>
</feature>
<dbReference type="Pfam" id="PF04055">
    <property type="entry name" value="Radical_SAM"/>
    <property type="match status" value="1"/>
</dbReference>
<comment type="subcellular location">
    <subcellularLocation>
        <location evidence="12">Cytoplasm</location>
    </subcellularLocation>
</comment>